<keyword evidence="3" id="KW-1003">Cell membrane</keyword>
<dbReference type="OrthoDB" id="7173339at2"/>
<evidence type="ECO:0000313" key="11">
    <source>
        <dbReference type="Proteomes" id="UP000325684"/>
    </source>
</evidence>
<keyword evidence="4 8" id="KW-0812">Transmembrane</keyword>
<keyword evidence="7" id="KW-0143">Chaperone</keyword>
<dbReference type="GO" id="GO:0005886">
    <property type="term" value="C:plasma membrane"/>
    <property type="evidence" value="ECO:0007669"/>
    <property type="project" value="UniProtKB-SubCell"/>
</dbReference>
<dbReference type="Proteomes" id="UP000325684">
    <property type="component" value="Unassembled WGS sequence"/>
</dbReference>
<keyword evidence="5 8" id="KW-1133">Transmembrane helix</keyword>
<keyword evidence="6 8" id="KW-0472">Membrane</keyword>
<dbReference type="Pfam" id="PF09976">
    <property type="entry name" value="TPR_21"/>
    <property type="match status" value="1"/>
</dbReference>
<dbReference type="PANTHER" id="PTHR38035">
    <property type="entry name" value="UPF0070 PROTEIN YFGM"/>
    <property type="match status" value="1"/>
</dbReference>
<dbReference type="GO" id="GO:0044877">
    <property type="term" value="F:protein-containing complex binding"/>
    <property type="evidence" value="ECO:0007669"/>
    <property type="project" value="InterPro"/>
</dbReference>
<name>A0A5N3PES2_9HYPH</name>
<organism evidence="10 11">
    <name type="scientific">Microvirga brassicacearum</name>
    <dbReference type="NCBI Taxonomy" id="2580413"/>
    <lineage>
        <taxon>Bacteria</taxon>
        <taxon>Pseudomonadati</taxon>
        <taxon>Pseudomonadota</taxon>
        <taxon>Alphaproteobacteria</taxon>
        <taxon>Hyphomicrobiales</taxon>
        <taxon>Methylobacteriaceae</taxon>
        <taxon>Microvirga</taxon>
    </lineage>
</organism>
<evidence type="ECO:0000256" key="6">
    <source>
        <dbReference type="ARBA" id="ARBA00023136"/>
    </source>
</evidence>
<keyword evidence="11" id="KW-1185">Reference proteome</keyword>
<evidence type="ECO:0000256" key="8">
    <source>
        <dbReference type="SAM" id="Phobius"/>
    </source>
</evidence>
<feature type="transmembrane region" description="Helical" evidence="8">
    <location>
        <begin position="29"/>
        <end position="48"/>
    </location>
</feature>
<feature type="domain" description="Ancillary SecYEG translocon subunit/Cell division coordinator CpoB TPR" evidence="9">
    <location>
        <begin position="24"/>
        <end position="145"/>
    </location>
</feature>
<gene>
    <name evidence="10" type="ORF">FEZ63_06325</name>
</gene>
<comment type="subcellular location">
    <subcellularLocation>
        <location evidence="2">Cell membrane</location>
    </subcellularLocation>
    <subcellularLocation>
        <location evidence="1">Membrane</location>
        <topology evidence="1">Single-pass membrane protein</topology>
    </subcellularLocation>
</comment>
<evidence type="ECO:0000256" key="2">
    <source>
        <dbReference type="ARBA" id="ARBA00004236"/>
    </source>
</evidence>
<dbReference type="EMBL" id="VCMV01000007">
    <property type="protein sequence ID" value="KAB0268226.1"/>
    <property type="molecule type" value="Genomic_DNA"/>
</dbReference>
<accession>A0A5N3PES2</accession>
<evidence type="ECO:0000256" key="3">
    <source>
        <dbReference type="ARBA" id="ARBA00022475"/>
    </source>
</evidence>
<protein>
    <submittedName>
        <fullName evidence="10">Tetratricopeptide repeat protein</fullName>
    </submittedName>
</protein>
<evidence type="ECO:0000313" key="10">
    <source>
        <dbReference type="EMBL" id="KAB0268226.1"/>
    </source>
</evidence>
<dbReference type="AlphaFoldDB" id="A0A5N3PES2"/>
<dbReference type="RefSeq" id="WP_150942784.1">
    <property type="nucleotide sequence ID" value="NZ_VCMV01000007.1"/>
</dbReference>
<proteinExistence type="predicted"/>
<sequence length="221" mass="24542">MAPNDEFIREVDDEYRRDRIAQIWKRHNGLIIGLVLLGLAAVGGWRYWEHTQETRAHEAGARFEEALRLSRDDDQRAESQAAFEALAKDTGSGYGLLARFRLAAELGGEDGATAYDALAADTNVPPLWQDLARLRAAWLRLDSAEPSVVRPPLERLAVPTNPWRHSARELLGLSGLKTGEMDFAGKWFDQIAADRETPPSLKQRLAIYTALVAGGPVQVTQ</sequence>
<dbReference type="InterPro" id="IPR026039">
    <property type="entry name" value="YfgM"/>
</dbReference>
<reference evidence="10 11" key="1">
    <citation type="journal article" date="2019" name="Microorganisms">
        <title>Genome Insights into the Novel Species Microvirga brassicacearum, a Rapeseed Endophyte with Biotechnological Potential.</title>
        <authorList>
            <person name="Jimenez-Gomez A."/>
            <person name="Saati-Santamaria Z."/>
            <person name="Igual J.M."/>
            <person name="Rivas R."/>
            <person name="Mateos P.F."/>
            <person name="Garcia-Fraile P."/>
        </authorList>
    </citation>
    <scope>NUCLEOTIDE SEQUENCE [LARGE SCALE GENOMIC DNA]</scope>
    <source>
        <strain evidence="10 11">CDVBN77</strain>
    </source>
</reference>
<evidence type="ECO:0000256" key="5">
    <source>
        <dbReference type="ARBA" id="ARBA00022989"/>
    </source>
</evidence>
<dbReference type="InterPro" id="IPR018704">
    <property type="entry name" value="SecYEG/CpoB_TPR"/>
</dbReference>
<evidence type="ECO:0000256" key="1">
    <source>
        <dbReference type="ARBA" id="ARBA00004167"/>
    </source>
</evidence>
<evidence type="ECO:0000256" key="7">
    <source>
        <dbReference type="ARBA" id="ARBA00023186"/>
    </source>
</evidence>
<evidence type="ECO:0000256" key="4">
    <source>
        <dbReference type="ARBA" id="ARBA00022692"/>
    </source>
</evidence>
<dbReference type="PANTHER" id="PTHR38035:SF1">
    <property type="entry name" value="ANCILLARY SECYEG TRANSLOCON SUBUNIT"/>
    <property type="match status" value="1"/>
</dbReference>
<comment type="caution">
    <text evidence="10">The sequence shown here is derived from an EMBL/GenBank/DDBJ whole genome shotgun (WGS) entry which is preliminary data.</text>
</comment>
<evidence type="ECO:0000259" key="9">
    <source>
        <dbReference type="Pfam" id="PF09976"/>
    </source>
</evidence>